<keyword evidence="4" id="KW-0540">Nuclease</keyword>
<dbReference type="CDD" id="cd18799">
    <property type="entry name" value="SF2_C_EcoAI-like"/>
    <property type="match status" value="1"/>
</dbReference>
<accession>A0A975B7F5</accession>
<dbReference type="AlphaFoldDB" id="A0A975B7F5"/>
<dbReference type="PROSITE" id="PS51194">
    <property type="entry name" value="HELICASE_CTER"/>
    <property type="match status" value="1"/>
</dbReference>
<keyword evidence="4" id="KW-0255">Endonuclease</keyword>
<dbReference type="Pfam" id="PF08463">
    <property type="entry name" value="EcoEI_R_C"/>
    <property type="match status" value="1"/>
</dbReference>
<feature type="domain" description="Helicase ATP-binding" evidence="2">
    <location>
        <begin position="181"/>
        <end position="341"/>
    </location>
</feature>
<organism evidence="4 5">
    <name type="scientific">Desulfonema limicola</name>
    <dbReference type="NCBI Taxonomy" id="45656"/>
    <lineage>
        <taxon>Bacteria</taxon>
        <taxon>Pseudomonadati</taxon>
        <taxon>Thermodesulfobacteriota</taxon>
        <taxon>Desulfobacteria</taxon>
        <taxon>Desulfobacterales</taxon>
        <taxon>Desulfococcaceae</taxon>
        <taxon>Desulfonema</taxon>
    </lineage>
</organism>
<keyword evidence="4" id="KW-0378">Hydrolase</keyword>
<dbReference type="InterPro" id="IPR050742">
    <property type="entry name" value="Helicase_Restrict-Modif_Enz"/>
</dbReference>
<name>A0A975B7F5_9BACT</name>
<dbReference type="PROSITE" id="PS51192">
    <property type="entry name" value="HELICASE_ATP_BIND_1"/>
    <property type="match status" value="1"/>
</dbReference>
<evidence type="ECO:0000313" key="4">
    <source>
        <dbReference type="EMBL" id="QTA80236.1"/>
    </source>
</evidence>
<sequence length="799" mass="91684">MQSKKDLSEADIKAKYITPAVKNAGWDENLQFRREVSLTDGRIIVKGSLFSRGRPKQADYILYYKPNIPVAIIEAKNNKHSVRSGIQQALSYRELLEDVPCVYSSNGDSFFEHDFTCSNGKLEREIPLDEFPSPEELWKRYKKLNNIDKSQEKAASQDYFYDSTGRTPRYYQQIAVNRIVESIAKGEKRVLLVLATGTGKTYVAFQSIYRLWKSGIKKRILFLADRNALINQTKTGDFKHFGQALHVIRNKKIDKSYEIYLALYQGLTGYDENKDAFRRFSREFFDLVVIDECHRGSAAEDSAWREILEYFSSAAHIGLTATPKETKDVSNIDYFGNPVYTYSLKKGIDDGFLAPYQVVRIGINVDLQGWRPENGKLDLDGRAIEDREYNIKDYDRNLVIEERTSLAADKITEYMKKTNRFSKTIVFCVDIEHAERMTEALRNANQDLVCKNSKYVMQITGDNLEGKRELDNFQNPESDYPVIVTTSKLLTTGVDVPTCRNIVLDANIVSMTEFKQIIGRGTRLCPDFNKLYFTIIDFRANARNFADPDFDGPPIQESEFEKDDNIDLPEPDNTDQAEDDPGETEEDPLKEGDPDYSPDNSSEQGGEIIETPRKKVVVNGVEVHVLSRIVQYYREDGKLTTKSLEDFTKANILKNYQSLDRFLIKWQAAEKKQAVIEELENQGIFLKELEALTGKDMDPFDIVCHLAFDMPPLSRKERAEKVRKRNYFAKYGDNAQKVLENLLDKYADQGIENIETLDVLKLDPLKNIGTPREIFGFFGDKNQYLNALNLLKQEIYKAA</sequence>
<dbReference type="GO" id="GO:0005524">
    <property type="term" value="F:ATP binding"/>
    <property type="evidence" value="ECO:0007669"/>
    <property type="project" value="InterPro"/>
</dbReference>
<dbReference type="KEGG" id="dli:dnl_25320"/>
<evidence type="ECO:0000256" key="1">
    <source>
        <dbReference type="SAM" id="MobiDB-lite"/>
    </source>
</evidence>
<dbReference type="Pfam" id="PF04851">
    <property type="entry name" value="ResIII"/>
    <property type="match status" value="1"/>
</dbReference>
<evidence type="ECO:0000259" key="2">
    <source>
        <dbReference type="PROSITE" id="PS51192"/>
    </source>
</evidence>
<dbReference type="GO" id="GO:0006304">
    <property type="term" value="P:DNA modification"/>
    <property type="evidence" value="ECO:0007669"/>
    <property type="project" value="InterPro"/>
</dbReference>
<dbReference type="GO" id="GO:0016787">
    <property type="term" value="F:hydrolase activity"/>
    <property type="evidence" value="ECO:0007669"/>
    <property type="project" value="InterPro"/>
</dbReference>
<dbReference type="InterPro" id="IPR027417">
    <property type="entry name" value="P-loop_NTPase"/>
</dbReference>
<evidence type="ECO:0000313" key="5">
    <source>
        <dbReference type="Proteomes" id="UP000663720"/>
    </source>
</evidence>
<dbReference type="SUPFAM" id="SSF52540">
    <property type="entry name" value="P-loop containing nucleoside triphosphate hydrolases"/>
    <property type="match status" value="2"/>
</dbReference>
<dbReference type="Gene3D" id="3.90.1570.30">
    <property type="match status" value="1"/>
</dbReference>
<dbReference type="EMBL" id="CP061799">
    <property type="protein sequence ID" value="QTA80236.1"/>
    <property type="molecule type" value="Genomic_DNA"/>
</dbReference>
<dbReference type="NCBIfam" id="NF046051">
    <property type="entry name" value="restrict_EcoAI"/>
    <property type="match status" value="1"/>
</dbReference>
<feature type="compositionally biased region" description="Acidic residues" evidence="1">
    <location>
        <begin position="558"/>
        <end position="586"/>
    </location>
</feature>
<dbReference type="SMART" id="SM00487">
    <property type="entry name" value="DEXDc"/>
    <property type="match status" value="1"/>
</dbReference>
<keyword evidence="5" id="KW-1185">Reference proteome</keyword>
<dbReference type="Gene3D" id="3.40.50.300">
    <property type="entry name" value="P-loop containing nucleotide triphosphate hydrolases"/>
    <property type="match status" value="2"/>
</dbReference>
<proteinExistence type="predicted"/>
<protein>
    <submittedName>
        <fullName evidence="4">Type III endonuclease, res subunit</fullName>
    </submittedName>
</protein>
<dbReference type="InterPro" id="IPR014001">
    <property type="entry name" value="Helicase_ATP-bd"/>
</dbReference>
<feature type="domain" description="Helicase C-terminal" evidence="3">
    <location>
        <begin position="410"/>
        <end position="566"/>
    </location>
</feature>
<feature type="region of interest" description="Disordered" evidence="1">
    <location>
        <begin position="547"/>
        <end position="611"/>
    </location>
</feature>
<dbReference type="RefSeq" id="WP_207691904.1">
    <property type="nucleotide sequence ID" value="NZ_CP061799.1"/>
</dbReference>
<dbReference type="CDD" id="cd18032">
    <property type="entry name" value="DEXHc_RE_I_III_res"/>
    <property type="match status" value="1"/>
</dbReference>
<dbReference type="PANTHER" id="PTHR47396">
    <property type="entry name" value="TYPE I RESTRICTION ENZYME ECOKI R PROTEIN"/>
    <property type="match status" value="1"/>
</dbReference>
<reference evidence="4" key="1">
    <citation type="journal article" date="2021" name="Microb. Physiol.">
        <title>Proteogenomic Insights into the Physiology of Marine, Sulfate-Reducing, Filamentous Desulfonema limicola and Desulfonema magnum.</title>
        <authorList>
            <person name="Schnaars V."/>
            <person name="Wohlbrand L."/>
            <person name="Scheve S."/>
            <person name="Hinrichs C."/>
            <person name="Reinhardt R."/>
            <person name="Rabus R."/>
        </authorList>
    </citation>
    <scope>NUCLEOTIDE SEQUENCE</scope>
    <source>
        <strain evidence="4">5ac10</strain>
    </source>
</reference>
<dbReference type="Proteomes" id="UP000663720">
    <property type="component" value="Chromosome"/>
</dbReference>
<dbReference type="InterPro" id="IPR001650">
    <property type="entry name" value="Helicase_C-like"/>
</dbReference>
<evidence type="ECO:0000259" key="3">
    <source>
        <dbReference type="PROSITE" id="PS51194"/>
    </source>
</evidence>
<dbReference type="GO" id="GO:0005829">
    <property type="term" value="C:cytosol"/>
    <property type="evidence" value="ECO:0007669"/>
    <property type="project" value="TreeGrafter"/>
</dbReference>
<gene>
    <name evidence="4" type="ORF">dnl_25320</name>
</gene>
<dbReference type="REBASE" id="468776">
    <property type="entry name" value="Dli5ac10ORF25300P"/>
</dbReference>
<dbReference type="InterPro" id="IPR006935">
    <property type="entry name" value="Helicase/UvrB_N"/>
</dbReference>
<dbReference type="GO" id="GO:0004519">
    <property type="term" value="F:endonuclease activity"/>
    <property type="evidence" value="ECO:0007669"/>
    <property type="project" value="UniProtKB-KW"/>
</dbReference>
<dbReference type="PANTHER" id="PTHR47396:SF1">
    <property type="entry name" value="ATP-DEPENDENT HELICASE IRC3-RELATED"/>
    <property type="match status" value="1"/>
</dbReference>
<dbReference type="InterPro" id="IPR013670">
    <property type="entry name" value="EcoEI_R_C_dom"/>
</dbReference>
<dbReference type="GO" id="GO:0003677">
    <property type="term" value="F:DNA binding"/>
    <property type="evidence" value="ECO:0007669"/>
    <property type="project" value="InterPro"/>
</dbReference>
<dbReference type="Pfam" id="PF00271">
    <property type="entry name" value="Helicase_C"/>
    <property type="match status" value="1"/>
</dbReference>